<reference evidence="1" key="1">
    <citation type="submission" date="2014-09" db="EMBL/GenBank/DDBJ databases">
        <authorList>
            <person name="Magalhaes I.L.F."/>
            <person name="Oliveira U."/>
            <person name="Santos F.R."/>
            <person name="Vidigal T.H.D.A."/>
            <person name="Brescovit A.D."/>
            <person name="Santos A.J."/>
        </authorList>
    </citation>
    <scope>NUCLEOTIDE SEQUENCE</scope>
    <source>
        <tissue evidence="1">Shoot tissue taken approximately 20 cm above the soil surface</tissue>
    </source>
</reference>
<organism evidence="1">
    <name type="scientific">Arundo donax</name>
    <name type="common">Giant reed</name>
    <name type="synonym">Donax arundinaceus</name>
    <dbReference type="NCBI Taxonomy" id="35708"/>
    <lineage>
        <taxon>Eukaryota</taxon>
        <taxon>Viridiplantae</taxon>
        <taxon>Streptophyta</taxon>
        <taxon>Embryophyta</taxon>
        <taxon>Tracheophyta</taxon>
        <taxon>Spermatophyta</taxon>
        <taxon>Magnoliopsida</taxon>
        <taxon>Liliopsida</taxon>
        <taxon>Poales</taxon>
        <taxon>Poaceae</taxon>
        <taxon>PACMAD clade</taxon>
        <taxon>Arundinoideae</taxon>
        <taxon>Arundineae</taxon>
        <taxon>Arundo</taxon>
    </lineage>
</organism>
<proteinExistence type="predicted"/>
<reference evidence="1" key="2">
    <citation type="journal article" date="2015" name="Data Brief">
        <title>Shoot transcriptome of the giant reed, Arundo donax.</title>
        <authorList>
            <person name="Barrero R.A."/>
            <person name="Guerrero F.D."/>
            <person name="Moolhuijzen P."/>
            <person name="Goolsby J.A."/>
            <person name="Tidwell J."/>
            <person name="Bellgard S.E."/>
            <person name="Bellgard M.I."/>
        </authorList>
    </citation>
    <scope>NUCLEOTIDE SEQUENCE</scope>
    <source>
        <tissue evidence="1">Shoot tissue taken approximately 20 cm above the soil surface</tissue>
    </source>
</reference>
<evidence type="ECO:0000313" key="1">
    <source>
        <dbReference type="EMBL" id="JAD21203.1"/>
    </source>
</evidence>
<name>A0A0A8Y7Q3_ARUDO</name>
<dbReference type="EMBL" id="GBRH01276692">
    <property type="protein sequence ID" value="JAD21203.1"/>
    <property type="molecule type" value="Transcribed_RNA"/>
</dbReference>
<dbReference type="AlphaFoldDB" id="A0A0A8Y7Q3"/>
<sequence>MVQCVPQRKGNYKNIIFWANKMKDNVSPQTKKLLL</sequence>
<protein>
    <submittedName>
        <fullName evidence="1">Uncharacterized protein</fullName>
    </submittedName>
</protein>
<accession>A0A0A8Y7Q3</accession>